<protein>
    <submittedName>
        <fullName evidence="1">Uncharacterized protein</fullName>
    </submittedName>
</protein>
<dbReference type="OrthoDB" id="19232at2759"/>
<dbReference type="EMBL" id="JADCNM010000534">
    <property type="protein sequence ID" value="KAG0446828.1"/>
    <property type="molecule type" value="Genomic_DNA"/>
</dbReference>
<proteinExistence type="predicted"/>
<comment type="caution">
    <text evidence="1">The sequence shown here is derived from an EMBL/GenBank/DDBJ whole genome shotgun (WGS) entry which is preliminary data.</text>
</comment>
<organism evidence="1 2">
    <name type="scientific">Vanilla planifolia</name>
    <name type="common">Vanilla</name>
    <dbReference type="NCBI Taxonomy" id="51239"/>
    <lineage>
        <taxon>Eukaryota</taxon>
        <taxon>Viridiplantae</taxon>
        <taxon>Streptophyta</taxon>
        <taxon>Embryophyta</taxon>
        <taxon>Tracheophyta</taxon>
        <taxon>Spermatophyta</taxon>
        <taxon>Magnoliopsida</taxon>
        <taxon>Liliopsida</taxon>
        <taxon>Asparagales</taxon>
        <taxon>Orchidaceae</taxon>
        <taxon>Vanilloideae</taxon>
        <taxon>Vanilleae</taxon>
        <taxon>Vanilla</taxon>
    </lineage>
</organism>
<evidence type="ECO:0000313" key="1">
    <source>
        <dbReference type="EMBL" id="KAG0446828.1"/>
    </source>
</evidence>
<name>A0A835U2V9_VANPL</name>
<dbReference type="AlphaFoldDB" id="A0A835U2V9"/>
<sequence>MGEYSHISGEFDNVVAVVLENYHSAHRVSEILQDGDLGTGNKWVQKKFAKLKVTCLPTLE</sequence>
<gene>
    <name evidence="1" type="ORF">HPP92_028616</name>
</gene>
<reference evidence="1 2" key="1">
    <citation type="journal article" date="2020" name="Nat. Food">
        <title>A phased Vanilla planifolia genome enables genetic improvement of flavour and production.</title>
        <authorList>
            <person name="Hasing T."/>
            <person name="Tang H."/>
            <person name="Brym M."/>
            <person name="Khazi F."/>
            <person name="Huang T."/>
            <person name="Chambers A.H."/>
        </authorList>
    </citation>
    <scope>NUCLEOTIDE SEQUENCE [LARGE SCALE GENOMIC DNA]</scope>
    <source>
        <tissue evidence="1">Leaf</tissue>
    </source>
</reference>
<dbReference type="Proteomes" id="UP000639772">
    <property type="component" value="Unassembled WGS sequence"/>
</dbReference>
<accession>A0A835U2V9</accession>
<evidence type="ECO:0000313" key="2">
    <source>
        <dbReference type="Proteomes" id="UP000639772"/>
    </source>
</evidence>